<dbReference type="InterPro" id="IPR036397">
    <property type="entry name" value="RNaseH_sf"/>
</dbReference>
<dbReference type="PANTHER" id="PTHR35046:SF9">
    <property type="entry name" value="RNA-DIRECTED DNA POLYMERASE"/>
    <property type="match status" value="1"/>
</dbReference>
<accession>A0A9D5AQD4</accession>
<name>A0A9D5AQD4_PEA</name>
<dbReference type="PANTHER" id="PTHR35046">
    <property type="entry name" value="ZINC KNUCKLE (CCHC-TYPE) FAMILY PROTEIN"/>
    <property type="match status" value="1"/>
</dbReference>
<dbReference type="EMBL" id="JAMSHJ010000004">
    <property type="protein sequence ID" value="KAI5415596.1"/>
    <property type="molecule type" value="Genomic_DNA"/>
</dbReference>
<dbReference type="InterPro" id="IPR041588">
    <property type="entry name" value="Integrase_H2C2"/>
</dbReference>
<dbReference type="Proteomes" id="UP001058974">
    <property type="component" value="Chromosome 4"/>
</dbReference>
<dbReference type="Pfam" id="PF17921">
    <property type="entry name" value="Integrase_H2C2"/>
    <property type="match status" value="1"/>
</dbReference>
<proteinExistence type="predicted"/>
<keyword evidence="3" id="KW-1185">Reference proteome</keyword>
<evidence type="ECO:0000313" key="2">
    <source>
        <dbReference type="EMBL" id="KAI5415596.1"/>
    </source>
</evidence>
<reference evidence="2 3" key="1">
    <citation type="journal article" date="2022" name="Nat. Genet.">
        <title>Improved pea reference genome and pan-genome highlight genomic features and evolutionary characteristics.</title>
        <authorList>
            <person name="Yang T."/>
            <person name="Liu R."/>
            <person name="Luo Y."/>
            <person name="Hu S."/>
            <person name="Wang D."/>
            <person name="Wang C."/>
            <person name="Pandey M.K."/>
            <person name="Ge S."/>
            <person name="Xu Q."/>
            <person name="Li N."/>
            <person name="Li G."/>
            <person name="Huang Y."/>
            <person name="Saxena R.K."/>
            <person name="Ji Y."/>
            <person name="Li M."/>
            <person name="Yan X."/>
            <person name="He Y."/>
            <person name="Liu Y."/>
            <person name="Wang X."/>
            <person name="Xiang C."/>
            <person name="Varshney R.K."/>
            <person name="Ding H."/>
            <person name="Gao S."/>
            <person name="Zong X."/>
        </authorList>
    </citation>
    <scope>NUCLEOTIDE SEQUENCE [LARGE SCALE GENOMIC DNA]</scope>
    <source>
        <strain evidence="2 3">cv. Zhongwan 6</strain>
    </source>
</reference>
<gene>
    <name evidence="2" type="ORF">KIW84_040857</name>
</gene>
<organism evidence="2 3">
    <name type="scientific">Pisum sativum</name>
    <name type="common">Garden pea</name>
    <name type="synonym">Lathyrus oleraceus</name>
    <dbReference type="NCBI Taxonomy" id="3888"/>
    <lineage>
        <taxon>Eukaryota</taxon>
        <taxon>Viridiplantae</taxon>
        <taxon>Streptophyta</taxon>
        <taxon>Embryophyta</taxon>
        <taxon>Tracheophyta</taxon>
        <taxon>Spermatophyta</taxon>
        <taxon>Magnoliopsida</taxon>
        <taxon>eudicotyledons</taxon>
        <taxon>Gunneridae</taxon>
        <taxon>Pentapetalae</taxon>
        <taxon>rosids</taxon>
        <taxon>fabids</taxon>
        <taxon>Fabales</taxon>
        <taxon>Fabaceae</taxon>
        <taxon>Papilionoideae</taxon>
        <taxon>50 kb inversion clade</taxon>
        <taxon>NPAAA clade</taxon>
        <taxon>Hologalegina</taxon>
        <taxon>IRL clade</taxon>
        <taxon>Fabeae</taxon>
        <taxon>Lathyrus</taxon>
    </lineage>
</organism>
<feature type="domain" description="Integrase zinc-binding" evidence="1">
    <location>
        <begin position="235"/>
        <end position="291"/>
    </location>
</feature>
<comment type="caution">
    <text evidence="2">The sequence shown here is derived from an EMBL/GenBank/DDBJ whole genome shotgun (WGS) entry which is preliminary data.</text>
</comment>
<dbReference type="Gene3D" id="1.10.340.70">
    <property type="match status" value="1"/>
</dbReference>
<protein>
    <recommendedName>
        <fullName evidence="1">Integrase zinc-binding domain-containing protein</fullName>
    </recommendedName>
</protein>
<dbReference type="GO" id="GO:0003676">
    <property type="term" value="F:nucleic acid binding"/>
    <property type="evidence" value="ECO:0007669"/>
    <property type="project" value="InterPro"/>
</dbReference>
<dbReference type="Gramene" id="Psat04G0085700-T1">
    <property type="protein sequence ID" value="KAI5415596.1"/>
    <property type="gene ID" value="KIW84_040857"/>
</dbReference>
<dbReference type="AlphaFoldDB" id="A0A9D5AQD4"/>
<dbReference type="Gene3D" id="3.30.420.10">
    <property type="entry name" value="Ribonuclease H-like superfamily/Ribonuclease H"/>
    <property type="match status" value="1"/>
</dbReference>
<evidence type="ECO:0000313" key="3">
    <source>
        <dbReference type="Proteomes" id="UP001058974"/>
    </source>
</evidence>
<sequence>MVNEIVADGFVAVVHNMACDTWCWQSMQVLVVIELQGNHPSSGLLQGQSWFGITARYNRGMALSWQYVMCTATVWIVTSGLLMVCQGIKLDECLAAMFVWLLQCCHSVRTNLLALLAWCNKALILDIKDVSCCRLQYLSMMQGVSRFEFEIQYKEGTSNLATDPLSRKEGAELLTLILGNAGIDLLEYIQLAWKQDSNLKVNITNLKKYPSSHDKYSRVRDELRRKGKSMFGFDQNIKESILEWLHSSALGGHYDRDMANSRVNSIFYWKGTTKDIINFFRNCGTCQKNKSDLAAYPGLLQPLPIRNKKWTHISMYFVERIPNSAVKHVILVVVDRLKTHFMALSHPYTALDVAQLFLDNVVKLHGLLEITIGDKDPIFPSKFWHAFLTIRVALHKSTA</sequence>
<evidence type="ECO:0000259" key="1">
    <source>
        <dbReference type="Pfam" id="PF17921"/>
    </source>
</evidence>